<dbReference type="AlphaFoldDB" id="A0A1I8B441"/>
<proteinExistence type="predicted"/>
<organism evidence="3 4">
    <name type="scientific">Meloidogyne hapla</name>
    <name type="common">Root-knot nematode worm</name>
    <dbReference type="NCBI Taxonomy" id="6305"/>
    <lineage>
        <taxon>Eukaryota</taxon>
        <taxon>Metazoa</taxon>
        <taxon>Ecdysozoa</taxon>
        <taxon>Nematoda</taxon>
        <taxon>Chromadorea</taxon>
        <taxon>Rhabditida</taxon>
        <taxon>Tylenchina</taxon>
        <taxon>Tylenchomorpha</taxon>
        <taxon>Tylenchoidea</taxon>
        <taxon>Meloidogynidae</taxon>
        <taxon>Meloidogyninae</taxon>
        <taxon>Meloidogyne</taxon>
    </lineage>
</organism>
<protein>
    <submittedName>
        <fullName evidence="4">Galectin domain-containing protein</fullName>
    </submittedName>
</protein>
<evidence type="ECO:0000313" key="4">
    <source>
        <dbReference type="WBParaSite" id="MhA1_Contig1339.frz3.gene4"/>
    </source>
</evidence>
<keyword evidence="1" id="KW-0430">Lectin</keyword>
<reference evidence="4" key="1">
    <citation type="submission" date="2016-11" db="UniProtKB">
        <authorList>
            <consortium name="WormBaseParasite"/>
        </authorList>
    </citation>
    <scope>IDENTIFICATION</scope>
</reference>
<accession>A0A1I8B441</accession>
<name>A0A1I8B441_MELHA</name>
<dbReference type="WBParaSite" id="MhA1_Contig1339.frz3.gene4">
    <property type="protein sequence ID" value="MhA1_Contig1339.frz3.gene4"/>
    <property type="gene ID" value="MhA1_Contig1339.frz3.gene4"/>
</dbReference>
<evidence type="ECO:0000259" key="2">
    <source>
        <dbReference type="PROSITE" id="PS51304"/>
    </source>
</evidence>
<dbReference type="PROSITE" id="PS51304">
    <property type="entry name" value="GALECTIN"/>
    <property type="match status" value="1"/>
</dbReference>
<dbReference type="InterPro" id="IPR001079">
    <property type="entry name" value="Galectin_CRD"/>
</dbReference>
<dbReference type="GO" id="GO:0030246">
    <property type="term" value="F:carbohydrate binding"/>
    <property type="evidence" value="ECO:0007669"/>
    <property type="project" value="UniProtKB-KW"/>
</dbReference>
<sequence>MFEFKFFGKPIINRFSQQNAYRITINDYYDEKFLIHSVYPASLIDRLSLVGDISLLEEKPLTSYPKMNKTMPNIKYKHEIKTIQKTGTILDLDAFVPSLKMINRTNIYFNIQLLTDASELHSKRLFLYSLIDGEETSVEYPNPIVQTGVRFNLKIVATETHLNLIVNDAIDYFKFSHQLPPWALNWITIDGYITDVKFRKIEYKLPQNIIQVNHANPLLDGSYINIYGIISEPFNNISINLFYGALEYNEIGE</sequence>
<keyword evidence="3" id="KW-1185">Reference proteome</keyword>
<evidence type="ECO:0000256" key="1">
    <source>
        <dbReference type="ARBA" id="ARBA00022734"/>
    </source>
</evidence>
<evidence type="ECO:0000313" key="3">
    <source>
        <dbReference type="Proteomes" id="UP000095281"/>
    </source>
</evidence>
<dbReference type="Proteomes" id="UP000095281">
    <property type="component" value="Unplaced"/>
</dbReference>
<dbReference type="Gene3D" id="2.60.120.200">
    <property type="match status" value="1"/>
</dbReference>
<feature type="domain" description="Galectin" evidence="2">
    <location>
        <begin position="69"/>
        <end position="204"/>
    </location>
</feature>